<dbReference type="VEuPathDB" id="FungiDB:HpaG800366"/>
<protein>
    <submittedName>
        <fullName evidence="1">Uncharacterized protein</fullName>
    </submittedName>
</protein>
<reference evidence="2" key="1">
    <citation type="journal article" date="2010" name="Science">
        <title>Signatures of adaptation to obligate biotrophy in the Hyaloperonospora arabidopsidis genome.</title>
        <authorList>
            <person name="Baxter L."/>
            <person name="Tripathy S."/>
            <person name="Ishaque N."/>
            <person name="Boot N."/>
            <person name="Cabral A."/>
            <person name="Kemen E."/>
            <person name="Thines M."/>
            <person name="Ah-Fong A."/>
            <person name="Anderson R."/>
            <person name="Badejoko W."/>
            <person name="Bittner-Eddy P."/>
            <person name="Boore J.L."/>
            <person name="Chibucos M.C."/>
            <person name="Coates M."/>
            <person name="Dehal P."/>
            <person name="Delehaunty K."/>
            <person name="Dong S."/>
            <person name="Downton P."/>
            <person name="Dumas B."/>
            <person name="Fabro G."/>
            <person name="Fronick C."/>
            <person name="Fuerstenberg S.I."/>
            <person name="Fulton L."/>
            <person name="Gaulin E."/>
            <person name="Govers F."/>
            <person name="Hughes L."/>
            <person name="Humphray S."/>
            <person name="Jiang R.H."/>
            <person name="Judelson H."/>
            <person name="Kamoun S."/>
            <person name="Kyung K."/>
            <person name="Meijer H."/>
            <person name="Minx P."/>
            <person name="Morris P."/>
            <person name="Nelson J."/>
            <person name="Phuntumart V."/>
            <person name="Qutob D."/>
            <person name="Rehmany A."/>
            <person name="Rougon-Cardoso A."/>
            <person name="Ryden P."/>
            <person name="Torto-Alalibo T."/>
            <person name="Studholme D."/>
            <person name="Wang Y."/>
            <person name="Win J."/>
            <person name="Wood J."/>
            <person name="Clifton S.W."/>
            <person name="Rogers J."/>
            <person name="Van den Ackerveken G."/>
            <person name="Jones J.D."/>
            <person name="McDowell J.M."/>
            <person name="Beynon J."/>
            <person name="Tyler B.M."/>
        </authorList>
    </citation>
    <scope>NUCLEOTIDE SEQUENCE [LARGE SCALE GENOMIC DNA]</scope>
    <source>
        <strain evidence="2">Emoy2</strain>
    </source>
</reference>
<dbReference type="InParanoid" id="M4B268"/>
<sequence>MHCCIESVTHHLSSSLRVRAGAVKDLSCSGCSVLLKSSPRYMWAADGTCMLANPE</sequence>
<keyword evidence="2" id="KW-1185">Reference proteome</keyword>
<dbReference type="EMBL" id="JH597777">
    <property type="status" value="NOT_ANNOTATED_CDS"/>
    <property type="molecule type" value="Genomic_DNA"/>
</dbReference>
<dbReference type="Proteomes" id="UP000011713">
    <property type="component" value="Unassembled WGS sequence"/>
</dbReference>
<organism evidence="1 2">
    <name type="scientific">Hyaloperonospora arabidopsidis (strain Emoy2)</name>
    <name type="common">Downy mildew agent</name>
    <name type="synonym">Peronospora arabidopsidis</name>
    <dbReference type="NCBI Taxonomy" id="559515"/>
    <lineage>
        <taxon>Eukaryota</taxon>
        <taxon>Sar</taxon>
        <taxon>Stramenopiles</taxon>
        <taxon>Oomycota</taxon>
        <taxon>Peronosporomycetes</taxon>
        <taxon>Peronosporales</taxon>
        <taxon>Peronosporaceae</taxon>
        <taxon>Hyaloperonospora</taxon>
    </lineage>
</organism>
<dbReference type="EnsemblProtists" id="HpaT800366">
    <property type="protein sequence ID" value="HpaP800366"/>
    <property type="gene ID" value="HpaG800366"/>
</dbReference>
<evidence type="ECO:0000313" key="2">
    <source>
        <dbReference type="Proteomes" id="UP000011713"/>
    </source>
</evidence>
<dbReference type="EnsemblProtists" id="HpaT800365">
    <property type="protein sequence ID" value="HpaP800365"/>
    <property type="gene ID" value="HpaG800365"/>
</dbReference>
<dbReference type="HOGENOM" id="CLU_3036473_0_0_1"/>
<reference evidence="1" key="2">
    <citation type="submission" date="2015-06" db="UniProtKB">
        <authorList>
            <consortium name="EnsemblProtists"/>
        </authorList>
    </citation>
    <scope>IDENTIFICATION</scope>
    <source>
        <strain evidence="1">Emoy2</strain>
    </source>
</reference>
<proteinExistence type="predicted"/>
<name>M4B268_HYAAE</name>
<dbReference type="AlphaFoldDB" id="M4B268"/>
<accession>M4B268</accession>
<evidence type="ECO:0000313" key="1">
    <source>
        <dbReference type="EnsemblProtists" id="HpaP800366"/>
    </source>
</evidence>